<evidence type="ECO:0000313" key="7">
    <source>
        <dbReference type="EMBL" id="SPD91639.1"/>
    </source>
</evidence>
<dbReference type="PROSITE" id="PS50943">
    <property type="entry name" value="HTH_CROC1"/>
    <property type="match status" value="1"/>
</dbReference>
<dbReference type="CDD" id="cd01392">
    <property type="entry name" value="HTH_LacI"/>
    <property type="match status" value="1"/>
</dbReference>
<dbReference type="PROSITE" id="PS50932">
    <property type="entry name" value="HTH_LACI_2"/>
    <property type="match status" value="1"/>
</dbReference>
<keyword evidence="3" id="KW-0238">DNA-binding</keyword>
<dbReference type="Pfam" id="PF00356">
    <property type="entry name" value="LacI"/>
    <property type="match status" value="1"/>
</dbReference>
<protein>
    <submittedName>
        <fullName evidence="8">Ribose operon repressor</fullName>
    </submittedName>
</protein>
<dbReference type="GO" id="GO:0000976">
    <property type="term" value="F:transcription cis-regulatory region binding"/>
    <property type="evidence" value="ECO:0007669"/>
    <property type="project" value="TreeGrafter"/>
</dbReference>
<evidence type="ECO:0000313" key="10">
    <source>
        <dbReference type="Proteomes" id="UP000239237"/>
    </source>
</evidence>
<gene>
    <name evidence="8" type="primary">rbsR_1</name>
    <name evidence="7" type="ORF">LES8486_00623</name>
    <name evidence="8" type="ORF">LES9216_00770</name>
</gene>
<evidence type="ECO:0000313" key="9">
    <source>
        <dbReference type="Proteomes" id="UP000237923"/>
    </source>
</evidence>
<evidence type="ECO:0000259" key="5">
    <source>
        <dbReference type="PROSITE" id="PS50932"/>
    </source>
</evidence>
<keyword evidence="2" id="KW-0805">Transcription regulation</keyword>
<keyword evidence="10" id="KW-1185">Reference proteome</keyword>
<dbReference type="SMART" id="SM00354">
    <property type="entry name" value="HTH_LACI"/>
    <property type="match status" value="1"/>
</dbReference>
<dbReference type="InterPro" id="IPR000843">
    <property type="entry name" value="HTH_LacI"/>
</dbReference>
<proteinExistence type="predicted"/>
<dbReference type="AlphaFoldDB" id="A0A2N9KA17"/>
<evidence type="ECO:0000256" key="2">
    <source>
        <dbReference type="ARBA" id="ARBA00023015"/>
    </source>
</evidence>
<sequence>MVNMNDVASLAGVSRGSVSNYINGKKTKPNTQKKIAQAIAELNYVPNAMARSLKTSQSNFVVFIIPTVNSPFFSELSYYMQQELQKNGYKMILCNSNNRSEDEIEYIQMANTQKVAGLITMSYADAANLIATDIPLVSIEKKVSDQVPLVVSDNYSGGQLAGKTLVNSGAKRLLFISKAPVRNISAIREEGFFDYCREHNITVDRFVTRDIANFVDDFATFINENTINTTFNYDGIFSDSDEFASDFYFLLTQKGINVPKDVQIIGFDGARIYSRQQIFLSSIKQPTAEIAKSSVEKLLSQMNQKNTTASHNHVTLPVHFVKGMTTL</sequence>
<dbReference type="Gene3D" id="1.10.260.40">
    <property type="entry name" value="lambda repressor-like DNA-binding domains"/>
    <property type="match status" value="1"/>
</dbReference>
<dbReference type="CDD" id="cd06291">
    <property type="entry name" value="PBP1_Qymf-like"/>
    <property type="match status" value="1"/>
</dbReference>
<evidence type="ECO:0000256" key="4">
    <source>
        <dbReference type="ARBA" id="ARBA00023163"/>
    </source>
</evidence>
<dbReference type="EMBL" id="OKQR01000001">
    <property type="protein sequence ID" value="SPD91639.1"/>
    <property type="molecule type" value="Genomic_DNA"/>
</dbReference>
<dbReference type="Pfam" id="PF13377">
    <property type="entry name" value="Peripla_BP_3"/>
    <property type="match status" value="1"/>
</dbReference>
<keyword evidence="4" id="KW-0804">Transcription</keyword>
<dbReference type="Proteomes" id="UP000239237">
    <property type="component" value="Unassembled WGS sequence"/>
</dbReference>
<keyword evidence="1" id="KW-0678">Repressor</keyword>
<dbReference type="SUPFAM" id="SSF53822">
    <property type="entry name" value="Periplasmic binding protein-like I"/>
    <property type="match status" value="1"/>
</dbReference>
<organism evidence="8 9">
    <name type="scientific">Leuconostoc suionicum</name>
    <dbReference type="NCBI Taxonomy" id="1511761"/>
    <lineage>
        <taxon>Bacteria</taxon>
        <taxon>Bacillati</taxon>
        <taxon>Bacillota</taxon>
        <taxon>Bacilli</taxon>
        <taxon>Lactobacillales</taxon>
        <taxon>Lactobacillaceae</taxon>
        <taxon>Leuconostoc</taxon>
    </lineage>
</organism>
<evidence type="ECO:0000259" key="6">
    <source>
        <dbReference type="PROSITE" id="PS50943"/>
    </source>
</evidence>
<dbReference type="Gene3D" id="3.40.50.2300">
    <property type="match status" value="2"/>
</dbReference>
<evidence type="ECO:0000256" key="3">
    <source>
        <dbReference type="ARBA" id="ARBA00023125"/>
    </source>
</evidence>
<dbReference type="SUPFAM" id="SSF47413">
    <property type="entry name" value="lambda repressor-like DNA-binding domains"/>
    <property type="match status" value="1"/>
</dbReference>
<feature type="domain" description="HTH lacI-type" evidence="5">
    <location>
        <begin position="2"/>
        <end position="55"/>
    </location>
</feature>
<dbReference type="InterPro" id="IPR010982">
    <property type="entry name" value="Lambda_DNA-bd_dom_sf"/>
</dbReference>
<accession>A0A2N9KA17</accession>
<dbReference type="InterPro" id="IPR001387">
    <property type="entry name" value="Cro/C1-type_HTH"/>
</dbReference>
<dbReference type="InterPro" id="IPR028082">
    <property type="entry name" value="Peripla_BP_I"/>
</dbReference>
<dbReference type="PANTHER" id="PTHR30146">
    <property type="entry name" value="LACI-RELATED TRANSCRIPTIONAL REPRESSOR"/>
    <property type="match status" value="1"/>
</dbReference>
<dbReference type="InterPro" id="IPR046335">
    <property type="entry name" value="LacI/GalR-like_sensor"/>
</dbReference>
<reference evidence="8 9" key="1">
    <citation type="submission" date="2018-02" db="EMBL/GenBank/DDBJ databases">
        <authorList>
            <person name="Cohen D.B."/>
            <person name="Kent A.D."/>
        </authorList>
    </citation>
    <scope>NUCLEOTIDE SEQUENCE [LARGE SCALE GENOMIC DNA]</scope>
    <source>
        <strain evidence="8 9">CECT 9216</strain>
    </source>
</reference>
<evidence type="ECO:0000313" key="8">
    <source>
        <dbReference type="EMBL" id="SPE06905.1"/>
    </source>
</evidence>
<dbReference type="GO" id="GO:0003700">
    <property type="term" value="F:DNA-binding transcription factor activity"/>
    <property type="evidence" value="ECO:0007669"/>
    <property type="project" value="TreeGrafter"/>
</dbReference>
<reference evidence="7 10" key="2">
    <citation type="submission" date="2018-02" db="EMBL/GenBank/DDBJ databases">
        <authorList>
            <person name="Rodrigo-Torres L."/>
            <person name="Arahal R. D."/>
            <person name="Lucena T."/>
        </authorList>
    </citation>
    <scope>NUCLEOTIDE SEQUENCE [LARGE SCALE GENOMIC DNA]</scope>
    <source>
        <strain evidence="7 10">CECT 8486</strain>
    </source>
</reference>
<dbReference type="EMBL" id="OKQU01000001">
    <property type="protein sequence ID" value="SPE06905.1"/>
    <property type="molecule type" value="Genomic_DNA"/>
</dbReference>
<name>A0A2N9KA17_9LACO</name>
<dbReference type="PANTHER" id="PTHR30146:SF95">
    <property type="entry name" value="RIBOSE OPERON REPRESSOR"/>
    <property type="match status" value="1"/>
</dbReference>
<feature type="domain" description="HTH cro/C1-type" evidence="6">
    <location>
        <begin position="6"/>
        <end position="45"/>
    </location>
</feature>
<evidence type="ECO:0000256" key="1">
    <source>
        <dbReference type="ARBA" id="ARBA00022491"/>
    </source>
</evidence>
<dbReference type="Proteomes" id="UP000237923">
    <property type="component" value="Unassembled WGS sequence"/>
</dbReference>